<keyword evidence="1" id="KW-1133">Transmembrane helix</keyword>
<protein>
    <submittedName>
        <fullName evidence="3">Histidine kinase</fullName>
    </submittedName>
</protein>
<comment type="caution">
    <text evidence="3">The sequence shown here is derived from an EMBL/GenBank/DDBJ whole genome shotgun (WGS) entry which is preliminary data.</text>
</comment>
<accession>A0ABS9KNH8</accession>
<dbReference type="Pfam" id="PF06580">
    <property type="entry name" value="His_kinase"/>
    <property type="match status" value="1"/>
</dbReference>
<dbReference type="GO" id="GO:0016301">
    <property type="term" value="F:kinase activity"/>
    <property type="evidence" value="ECO:0007669"/>
    <property type="project" value="UniProtKB-KW"/>
</dbReference>
<feature type="transmembrane region" description="Helical" evidence="1">
    <location>
        <begin position="26"/>
        <end position="50"/>
    </location>
</feature>
<dbReference type="PANTHER" id="PTHR34220">
    <property type="entry name" value="SENSOR HISTIDINE KINASE YPDA"/>
    <property type="match status" value="1"/>
</dbReference>
<evidence type="ECO:0000313" key="4">
    <source>
        <dbReference type="Proteomes" id="UP001165367"/>
    </source>
</evidence>
<keyword evidence="1" id="KW-0472">Membrane</keyword>
<dbReference type="RefSeq" id="WP_237869777.1">
    <property type="nucleotide sequence ID" value="NZ_JAKLTR010000003.1"/>
</dbReference>
<keyword evidence="4" id="KW-1185">Reference proteome</keyword>
<dbReference type="InterPro" id="IPR010559">
    <property type="entry name" value="Sig_transdc_His_kin_internal"/>
</dbReference>
<reference evidence="3" key="1">
    <citation type="submission" date="2022-01" db="EMBL/GenBank/DDBJ databases">
        <authorList>
            <person name="Jo J.-H."/>
            <person name="Im W.-T."/>
        </authorList>
    </citation>
    <scope>NUCLEOTIDE SEQUENCE</scope>
    <source>
        <strain evidence="3">NA20</strain>
    </source>
</reference>
<evidence type="ECO:0000259" key="2">
    <source>
        <dbReference type="Pfam" id="PF06580"/>
    </source>
</evidence>
<dbReference type="EMBL" id="JAKLTR010000003">
    <property type="protein sequence ID" value="MCG2613883.1"/>
    <property type="molecule type" value="Genomic_DNA"/>
</dbReference>
<feature type="domain" description="Signal transduction histidine kinase internal region" evidence="2">
    <location>
        <begin position="215"/>
        <end position="293"/>
    </location>
</feature>
<dbReference type="Proteomes" id="UP001165367">
    <property type="component" value="Unassembled WGS sequence"/>
</dbReference>
<dbReference type="PANTHER" id="PTHR34220:SF7">
    <property type="entry name" value="SENSOR HISTIDINE KINASE YPDA"/>
    <property type="match status" value="1"/>
</dbReference>
<dbReference type="InterPro" id="IPR036890">
    <property type="entry name" value="HATPase_C_sf"/>
</dbReference>
<keyword evidence="3" id="KW-0808">Transferase</keyword>
<dbReference type="Gene3D" id="3.30.565.10">
    <property type="entry name" value="Histidine kinase-like ATPase, C-terminal domain"/>
    <property type="match status" value="1"/>
</dbReference>
<dbReference type="SUPFAM" id="SSF55874">
    <property type="entry name" value="ATPase domain of HSP90 chaperone/DNA topoisomerase II/histidine kinase"/>
    <property type="match status" value="1"/>
</dbReference>
<proteinExistence type="predicted"/>
<evidence type="ECO:0000256" key="1">
    <source>
        <dbReference type="SAM" id="Phobius"/>
    </source>
</evidence>
<name>A0ABS9KNH8_9BACT</name>
<sequence length="403" mass="46320">MASKENINRFLFTLFGFQKTKSKPHLLLIILVHVSAWAAFLLLPLLFYPTRFQGDPIWRREIITKIIPITLFYVNYYFFLPRLFEKKRYSLYFAAVLFALVLVCASDIYLRNNIPGMMAQGPARLGSLRLKNAPEEVRTFIIDSIGPEAFPGMPKEIFRDRVLARPAEPALFFTINRTASTCLFLLLLGGMIRLAYSFIRNQNEKRNLENANLNAEVNFLKSQINPHFLFNTLNSIYSQAHARSENTEYSVLKLSELLRYSLYDSGADKVPLADDIQYIDNYIALQRLRLSSRVTLFYKVGGYKEGKFIAPLLLINLIENAFKHGISYTQPSTIIIDIKIFEETLTLTVSNPIVEKDSFVPGGLGLKNVTRRLELLYPNQYKLYYHHSGDQYTVNLKVPLTNA</sequence>
<evidence type="ECO:0000313" key="3">
    <source>
        <dbReference type="EMBL" id="MCG2613883.1"/>
    </source>
</evidence>
<keyword evidence="1" id="KW-0812">Transmembrane</keyword>
<gene>
    <name evidence="3" type="ORF">LZZ85_06305</name>
</gene>
<dbReference type="InterPro" id="IPR050640">
    <property type="entry name" value="Bact_2-comp_sensor_kinase"/>
</dbReference>
<keyword evidence="3" id="KW-0418">Kinase</keyword>
<feature type="transmembrane region" description="Helical" evidence="1">
    <location>
        <begin position="62"/>
        <end position="79"/>
    </location>
</feature>
<organism evidence="3 4">
    <name type="scientific">Terrimonas ginsenosidimutans</name>
    <dbReference type="NCBI Taxonomy" id="2908004"/>
    <lineage>
        <taxon>Bacteria</taxon>
        <taxon>Pseudomonadati</taxon>
        <taxon>Bacteroidota</taxon>
        <taxon>Chitinophagia</taxon>
        <taxon>Chitinophagales</taxon>
        <taxon>Chitinophagaceae</taxon>
        <taxon>Terrimonas</taxon>
    </lineage>
</organism>
<feature type="transmembrane region" description="Helical" evidence="1">
    <location>
        <begin position="91"/>
        <end position="110"/>
    </location>
</feature>